<proteinExistence type="predicted"/>
<reference evidence="2 3" key="1">
    <citation type="submission" date="2016-04" db="EMBL/GenBank/DDBJ databases">
        <authorList>
            <person name="Evans L.H."/>
            <person name="Alamgir A."/>
            <person name="Owens N."/>
            <person name="Weber N.D."/>
            <person name="Virtaneva K."/>
            <person name="Barbian K."/>
            <person name="Babar A."/>
            <person name="Rosenke K."/>
        </authorList>
    </citation>
    <scope>NUCLEOTIDE SEQUENCE [LARGE SCALE GENOMIC DNA]</scope>
    <source>
        <strain evidence="2 3">LMa1</strain>
    </source>
</reference>
<evidence type="ECO:0000256" key="1">
    <source>
        <dbReference type="SAM" id="Phobius"/>
    </source>
</evidence>
<evidence type="ECO:0000313" key="2">
    <source>
        <dbReference type="EMBL" id="OAT85193.1"/>
    </source>
</evidence>
<accession>A0A1B7LGG7</accession>
<name>A0A1B7LGG7_9FIRM</name>
<protein>
    <submittedName>
        <fullName evidence="2">Uncharacterized protein</fullName>
    </submittedName>
</protein>
<keyword evidence="1" id="KW-1133">Transmembrane helix</keyword>
<keyword evidence="1" id="KW-0812">Transmembrane</keyword>
<sequence>MKQQPAANQRLCGCNPGRKYFTSLQDRKNGLLLVGDFSRFIAGYYIFALFFFTPAVTVDGYCRRKKTGSGRTGCSGGGLN</sequence>
<feature type="transmembrane region" description="Helical" evidence="1">
    <location>
        <begin position="41"/>
        <end position="62"/>
    </location>
</feature>
<dbReference type="Proteomes" id="UP000078532">
    <property type="component" value="Unassembled WGS sequence"/>
</dbReference>
<gene>
    <name evidence="2" type="ORF">A6M21_06495</name>
</gene>
<organism evidence="2 3">
    <name type="scientific">Desulfotomaculum copahuensis</name>
    <dbReference type="NCBI Taxonomy" id="1838280"/>
    <lineage>
        <taxon>Bacteria</taxon>
        <taxon>Bacillati</taxon>
        <taxon>Bacillota</taxon>
        <taxon>Clostridia</taxon>
        <taxon>Eubacteriales</taxon>
        <taxon>Desulfotomaculaceae</taxon>
        <taxon>Desulfotomaculum</taxon>
    </lineage>
</organism>
<keyword evidence="3" id="KW-1185">Reference proteome</keyword>
<dbReference type="AlphaFoldDB" id="A0A1B7LGG7"/>
<keyword evidence="1" id="KW-0472">Membrane</keyword>
<dbReference type="EMBL" id="LYVF01000069">
    <property type="protein sequence ID" value="OAT85193.1"/>
    <property type="molecule type" value="Genomic_DNA"/>
</dbReference>
<evidence type="ECO:0000313" key="3">
    <source>
        <dbReference type="Proteomes" id="UP000078532"/>
    </source>
</evidence>
<comment type="caution">
    <text evidence="2">The sequence shown here is derived from an EMBL/GenBank/DDBJ whole genome shotgun (WGS) entry which is preliminary data.</text>
</comment>